<comment type="caution">
    <text evidence="1">The sequence shown here is derived from an EMBL/GenBank/DDBJ whole genome shotgun (WGS) entry which is preliminary data.</text>
</comment>
<sequence length="184" mass="21518">MSIEVKIEDALERLHKFDRRGIHVYRKSDLRRLFFDDSLTAFQQSLPRLVKAGVLERVCNGVYVFSYSRHKDGYTIEYIVKCLRRGEYNYISLESALSEYSVISQVMIDRITIMTTGRKGEFRTPYGVIEFTHTKRDDIDIINNTITSDRPLRIAKKEAAIRDLKRVGAYFGDCDRSFRFIPIT</sequence>
<protein>
    <recommendedName>
        <fullName evidence="3">Transcriptional regulator</fullName>
    </recommendedName>
</protein>
<dbReference type="Proteomes" id="UP001216189">
    <property type="component" value="Unassembled WGS sequence"/>
</dbReference>
<keyword evidence="2" id="KW-1185">Reference proteome</keyword>
<dbReference type="NCBIfam" id="NF047376">
    <property type="entry name" value="TAA_AbiEi"/>
    <property type="match status" value="1"/>
</dbReference>
<organism evidence="1 2">
    <name type="scientific">Vibrio chanodichtyis</name>
    <dbReference type="NCBI Taxonomy" id="3027932"/>
    <lineage>
        <taxon>Bacteria</taxon>
        <taxon>Pseudomonadati</taxon>
        <taxon>Pseudomonadota</taxon>
        <taxon>Gammaproteobacteria</taxon>
        <taxon>Vibrionales</taxon>
        <taxon>Vibrionaceae</taxon>
        <taxon>Vibrio</taxon>
    </lineage>
</organism>
<evidence type="ECO:0000313" key="1">
    <source>
        <dbReference type="EMBL" id="MDE1515882.1"/>
    </source>
</evidence>
<gene>
    <name evidence="1" type="ORF">PUN32_12740</name>
</gene>
<proteinExistence type="predicted"/>
<dbReference type="EMBL" id="JARBFT010000016">
    <property type="protein sequence ID" value="MDE1515882.1"/>
    <property type="molecule type" value="Genomic_DNA"/>
</dbReference>
<dbReference type="RefSeq" id="WP_274723555.1">
    <property type="nucleotide sequence ID" value="NZ_JARBFT010000016.1"/>
</dbReference>
<evidence type="ECO:0000313" key="2">
    <source>
        <dbReference type="Proteomes" id="UP001216189"/>
    </source>
</evidence>
<dbReference type="InterPro" id="IPR059220">
    <property type="entry name" value="AbiEi"/>
</dbReference>
<accession>A0ABT5V3Z5</accession>
<evidence type="ECO:0008006" key="3">
    <source>
        <dbReference type="Google" id="ProtNLM"/>
    </source>
</evidence>
<name>A0ABT5V3Z5_9VIBR</name>
<reference evidence="1 2" key="1">
    <citation type="submission" date="2023-02" db="EMBL/GenBank/DDBJ databases">
        <title>Vibrio intestini sp. nov., a close relative of Vibrio cholerae isolated from the intestine of Healthy Culter dabryi.</title>
        <authorList>
            <person name="Wu N."/>
        </authorList>
    </citation>
    <scope>NUCLEOTIDE SEQUENCE [LARGE SCALE GENOMIC DNA]</scope>
    <source>
        <strain evidence="1 2">DSL-7</strain>
    </source>
</reference>